<organism evidence="8 9">
    <name type="scientific">Methylocapsa polymorpha</name>
    <dbReference type="NCBI Taxonomy" id="3080828"/>
    <lineage>
        <taxon>Bacteria</taxon>
        <taxon>Pseudomonadati</taxon>
        <taxon>Pseudomonadota</taxon>
        <taxon>Alphaproteobacteria</taxon>
        <taxon>Hyphomicrobiales</taxon>
        <taxon>Beijerinckiaceae</taxon>
        <taxon>Methylocapsa</taxon>
    </lineage>
</organism>
<dbReference type="PIRSF" id="PIRSF004810">
    <property type="entry name" value="ChrA"/>
    <property type="match status" value="1"/>
</dbReference>
<gene>
    <name evidence="8" type="primary">chrA</name>
    <name evidence="8" type="ORF">RZS28_07980</name>
</gene>
<feature type="transmembrane region" description="Helical" evidence="7">
    <location>
        <begin position="21"/>
        <end position="45"/>
    </location>
</feature>
<evidence type="ECO:0000313" key="8">
    <source>
        <dbReference type="EMBL" id="WOJ91485.1"/>
    </source>
</evidence>
<feature type="transmembrane region" description="Helical" evidence="7">
    <location>
        <begin position="229"/>
        <end position="247"/>
    </location>
</feature>
<evidence type="ECO:0000313" key="9">
    <source>
        <dbReference type="Proteomes" id="UP001626536"/>
    </source>
</evidence>
<keyword evidence="9" id="KW-1185">Reference proteome</keyword>
<evidence type="ECO:0000256" key="6">
    <source>
        <dbReference type="ARBA" id="ARBA00023136"/>
    </source>
</evidence>
<reference evidence="8 9" key="1">
    <citation type="submission" date="2023-10" db="EMBL/GenBank/DDBJ databases">
        <title>Novel methanotroph of the genus Methylocapsa from a subarctic wetland.</title>
        <authorList>
            <person name="Belova S.E."/>
            <person name="Oshkin I.Y."/>
            <person name="Miroshnikov K."/>
            <person name="Dedysh S.N."/>
        </authorList>
    </citation>
    <scope>NUCLEOTIDE SEQUENCE [LARGE SCALE GENOMIC DNA]</scope>
    <source>
        <strain evidence="8 9">RX1</strain>
    </source>
</reference>
<feature type="transmembrane region" description="Helical" evidence="7">
    <location>
        <begin position="119"/>
        <end position="142"/>
    </location>
</feature>
<feature type="transmembrane region" description="Helical" evidence="7">
    <location>
        <begin position="439"/>
        <end position="459"/>
    </location>
</feature>
<evidence type="ECO:0000256" key="2">
    <source>
        <dbReference type="ARBA" id="ARBA00005262"/>
    </source>
</evidence>
<dbReference type="PANTHER" id="PTHR33567">
    <property type="entry name" value="CHROMATE ION TRANSPORTER (EUROFUNG)"/>
    <property type="match status" value="1"/>
</dbReference>
<evidence type="ECO:0000256" key="3">
    <source>
        <dbReference type="ARBA" id="ARBA00022475"/>
    </source>
</evidence>
<keyword evidence="3" id="KW-1003">Cell membrane</keyword>
<protein>
    <submittedName>
        <fullName evidence="8">Chromate efflux transporter</fullName>
    </submittedName>
</protein>
<feature type="transmembrane region" description="Helical" evidence="7">
    <location>
        <begin position="371"/>
        <end position="392"/>
    </location>
</feature>
<dbReference type="NCBIfam" id="TIGR00937">
    <property type="entry name" value="2A51"/>
    <property type="match status" value="1"/>
</dbReference>
<keyword evidence="6 7" id="KW-0472">Membrane</keyword>
<keyword evidence="5 7" id="KW-1133">Transmembrane helix</keyword>
<comment type="similarity">
    <text evidence="2">Belongs to the chromate ion transporter (CHR) (TC 2.A.51) family.</text>
</comment>
<dbReference type="InterPro" id="IPR014047">
    <property type="entry name" value="Chr_Tranpt_l_chain"/>
</dbReference>
<dbReference type="PANTHER" id="PTHR33567:SF3">
    <property type="entry name" value="CHROMATE ION TRANSPORTER (EUROFUNG)"/>
    <property type="match status" value="1"/>
</dbReference>
<dbReference type="Pfam" id="PF02417">
    <property type="entry name" value="Chromate_transp"/>
    <property type="match status" value="2"/>
</dbReference>
<name>A0ABZ0HYQ6_9HYPH</name>
<feature type="transmembrane region" description="Helical" evidence="7">
    <location>
        <begin position="333"/>
        <end position="359"/>
    </location>
</feature>
<evidence type="ECO:0000256" key="7">
    <source>
        <dbReference type="SAM" id="Phobius"/>
    </source>
</evidence>
<feature type="transmembrane region" description="Helical" evidence="7">
    <location>
        <begin position="413"/>
        <end position="433"/>
    </location>
</feature>
<evidence type="ECO:0000256" key="1">
    <source>
        <dbReference type="ARBA" id="ARBA00004651"/>
    </source>
</evidence>
<evidence type="ECO:0000256" key="4">
    <source>
        <dbReference type="ARBA" id="ARBA00022692"/>
    </source>
</evidence>
<dbReference type="EMBL" id="CP136862">
    <property type="protein sequence ID" value="WOJ91485.1"/>
    <property type="molecule type" value="Genomic_DNA"/>
</dbReference>
<feature type="transmembrane region" description="Helical" evidence="7">
    <location>
        <begin position="89"/>
        <end position="113"/>
    </location>
</feature>
<dbReference type="Proteomes" id="UP001626536">
    <property type="component" value="Chromosome"/>
</dbReference>
<accession>A0ABZ0HYQ6</accession>
<proteinExistence type="inferred from homology"/>
<keyword evidence="4 7" id="KW-0812">Transmembrane</keyword>
<comment type="subcellular location">
    <subcellularLocation>
        <location evidence="1">Cell membrane</location>
        <topology evidence="1">Multi-pass membrane protein</topology>
    </subcellularLocation>
</comment>
<sequence length="495" mass="52084">MTGVQSSKTSHGVTMREATRVWLRIALLSFGGPAGQIAMMHRILVEEKKWVSESRFLHALNYCMLLPGPEGQQLATYIGWLMHKTPGGIIAGGLFVLPGVIAIMVLSLIYASFGNVGLVAALFFGLKAAVLAIVLQAVARVGKRSLNNNIMRGLAAAAFVAIFFFDVPFPIIILAAGAIGYFGGRAGHPAFASGGGHGTNGGNASQDSLLGEELPDHAKISAGHSLKVASIWLAVWLTPVAALLFFLGEANVFSQIAMFFSKMAVVTFGGAYAVLAYVAQQAVEHFHWLRPGEMLDGLGMAETTPGPLIMVLQFVGFMAAYRESGALPPLVAGALGGLLTTWVTYTPCFLWIFLGAPYIERLRDNKALTGALSAITAAVVGVILNLAIWFSIHTLFRQSVPVRGLGFAFDLPILASIDAWALLLSVGAVLAIFQFKAGLLQTLAGCAAAGILLFLTGAITPGSAAAPGSSQAAASRSLQHTHIDVLNTPTVIMKD</sequence>
<evidence type="ECO:0000256" key="5">
    <source>
        <dbReference type="ARBA" id="ARBA00022989"/>
    </source>
</evidence>
<feature type="transmembrane region" description="Helical" evidence="7">
    <location>
        <begin position="154"/>
        <end position="182"/>
    </location>
</feature>
<feature type="transmembrane region" description="Helical" evidence="7">
    <location>
        <begin position="299"/>
        <end position="321"/>
    </location>
</feature>
<dbReference type="InterPro" id="IPR003370">
    <property type="entry name" value="Chromate_transpt"/>
</dbReference>
<feature type="transmembrane region" description="Helical" evidence="7">
    <location>
        <begin position="259"/>
        <end position="279"/>
    </location>
</feature>